<dbReference type="Pfam" id="PF05193">
    <property type="entry name" value="Peptidase_M16_C"/>
    <property type="match status" value="1"/>
</dbReference>
<name>A0A511Z3E6_9BACL</name>
<evidence type="ECO:0000256" key="1">
    <source>
        <dbReference type="ARBA" id="ARBA00007261"/>
    </source>
</evidence>
<comment type="similarity">
    <text evidence="1 2">Belongs to the peptidase M16 family.</text>
</comment>
<dbReference type="GO" id="GO:0006508">
    <property type="term" value="P:proteolysis"/>
    <property type="evidence" value="ECO:0007669"/>
    <property type="project" value="InterPro"/>
</dbReference>
<dbReference type="GO" id="GO:0046872">
    <property type="term" value="F:metal ion binding"/>
    <property type="evidence" value="ECO:0007669"/>
    <property type="project" value="InterPro"/>
</dbReference>
<dbReference type="FunFam" id="3.30.830.10:FF:000008">
    <property type="entry name" value="Mitochondrial-processing peptidase subunit beta"/>
    <property type="match status" value="1"/>
</dbReference>
<dbReference type="InterPro" id="IPR011765">
    <property type="entry name" value="Pept_M16_N"/>
</dbReference>
<dbReference type="PROSITE" id="PS00143">
    <property type="entry name" value="INSULINASE"/>
    <property type="match status" value="1"/>
</dbReference>
<dbReference type="OrthoDB" id="9811314at2"/>
<dbReference type="PANTHER" id="PTHR11851">
    <property type="entry name" value="METALLOPROTEASE"/>
    <property type="match status" value="1"/>
</dbReference>
<accession>A0A511Z3E6</accession>
<dbReference type="Proteomes" id="UP000321901">
    <property type="component" value="Unassembled WGS sequence"/>
</dbReference>
<dbReference type="Pfam" id="PF00675">
    <property type="entry name" value="Peptidase_M16"/>
    <property type="match status" value="1"/>
</dbReference>
<dbReference type="Gene3D" id="3.30.830.10">
    <property type="entry name" value="Metalloenzyme, LuxS/M16 peptidase-like"/>
    <property type="match status" value="2"/>
</dbReference>
<comment type="caution">
    <text evidence="5">The sequence shown here is derived from an EMBL/GenBank/DDBJ whole genome shotgun (WGS) entry which is preliminary data.</text>
</comment>
<gene>
    <name evidence="5" type="ORF">SLU01_02900</name>
</gene>
<feature type="domain" description="Peptidase M16 N-terminal" evidence="3">
    <location>
        <begin position="12"/>
        <end position="156"/>
    </location>
</feature>
<dbReference type="PANTHER" id="PTHR11851:SF49">
    <property type="entry name" value="MITOCHONDRIAL-PROCESSING PEPTIDASE SUBUNIT ALPHA"/>
    <property type="match status" value="1"/>
</dbReference>
<protein>
    <submittedName>
        <fullName evidence="5">Peptidase M16</fullName>
    </submittedName>
</protein>
<proteinExistence type="inferred from homology"/>
<reference evidence="5 6" key="1">
    <citation type="submission" date="2019-07" db="EMBL/GenBank/DDBJ databases">
        <title>Whole genome shotgun sequence of Sporosarcina luteola NBRC 105378.</title>
        <authorList>
            <person name="Hosoyama A."/>
            <person name="Uohara A."/>
            <person name="Ohji S."/>
            <person name="Ichikawa N."/>
        </authorList>
    </citation>
    <scope>NUCLEOTIDE SEQUENCE [LARGE SCALE GENOMIC DNA]</scope>
    <source>
        <strain evidence="5 6">NBRC 105378</strain>
    </source>
</reference>
<evidence type="ECO:0000259" key="3">
    <source>
        <dbReference type="Pfam" id="PF00675"/>
    </source>
</evidence>
<sequence length="419" mass="47512">MINKTTCKNGVRIIHEKMPYVRSVAIGIWVKAGSLDETADEWGLSHFIEHMLFKGTSKRNAKTIAEEFDRIGGDINAYTSKEMTCYYTTVLDHHAEKAIEILSDMFFNSLFDEEDIQKERSVILDEIASVEDTPDDDVDERLWSVMYPTHPIGRSIGGIKSTIEKFDRKMIRRYMSRLYTPENIVISIAGNYDEKLIDSIGLQFDSFTENEEIKHITDKPLPVFTSGLITKQKDIEQAHICIGYPGLSLRDNRLHDLILLDSIVGGTMSSRLFQEIREERGLAYSVFSYYSSYMMTGSFVVYGGTSPEHLGEMQSAMEKIIGEIKSKGVTETELINAKEQLKGSFLLGLESSESRMHRNGKNELILHEHKSIDEVVALIDNVTLNDVNRIAYETFTDERAISIIAPKSAALLPLNHMMK</sequence>
<dbReference type="InterPro" id="IPR007863">
    <property type="entry name" value="Peptidase_M16_C"/>
</dbReference>
<dbReference type="InterPro" id="IPR050361">
    <property type="entry name" value="MPP/UQCRC_Complex"/>
</dbReference>
<feature type="domain" description="Peptidase M16 C-terminal" evidence="4">
    <location>
        <begin position="165"/>
        <end position="341"/>
    </location>
</feature>
<dbReference type="EMBL" id="BJYL01000004">
    <property type="protein sequence ID" value="GEN81978.1"/>
    <property type="molecule type" value="Genomic_DNA"/>
</dbReference>
<dbReference type="AlphaFoldDB" id="A0A511Z3E6"/>
<dbReference type="InterPro" id="IPR001431">
    <property type="entry name" value="Pept_M16_Zn_BS"/>
</dbReference>
<evidence type="ECO:0000259" key="4">
    <source>
        <dbReference type="Pfam" id="PF05193"/>
    </source>
</evidence>
<organism evidence="5 6">
    <name type="scientific">Sporosarcina luteola</name>
    <dbReference type="NCBI Taxonomy" id="582850"/>
    <lineage>
        <taxon>Bacteria</taxon>
        <taxon>Bacillati</taxon>
        <taxon>Bacillota</taxon>
        <taxon>Bacilli</taxon>
        <taxon>Bacillales</taxon>
        <taxon>Caryophanaceae</taxon>
        <taxon>Sporosarcina</taxon>
    </lineage>
</organism>
<dbReference type="InterPro" id="IPR011249">
    <property type="entry name" value="Metalloenz_LuxS/M16"/>
</dbReference>
<evidence type="ECO:0000256" key="2">
    <source>
        <dbReference type="RuleBase" id="RU004447"/>
    </source>
</evidence>
<evidence type="ECO:0000313" key="6">
    <source>
        <dbReference type="Proteomes" id="UP000321901"/>
    </source>
</evidence>
<dbReference type="GO" id="GO:0004222">
    <property type="term" value="F:metalloendopeptidase activity"/>
    <property type="evidence" value="ECO:0007669"/>
    <property type="project" value="InterPro"/>
</dbReference>
<dbReference type="RefSeq" id="WP_147054583.1">
    <property type="nucleotide sequence ID" value="NZ_BJYL01000004.1"/>
</dbReference>
<evidence type="ECO:0000313" key="5">
    <source>
        <dbReference type="EMBL" id="GEN81978.1"/>
    </source>
</evidence>
<dbReference type="SUPFAM" id="SSF63411">
    <property type="entry name" value="LuxS/MPP-like metallohydrolase"/>
    <property type="match status" value="2"/>
</dbReference>
<keyword evidence="6" id="KW-1185">Reference proteome</keyword>